<dbReference type="KEGG" id="pfer:IRI77_24585"/>
<dbReference type="Gene3D" id="3.40.50.1110">
    <property type="entry name" value="SGNH hydrolase"/>
    <property type="match status" value="1"/>
</dbReference>
<dbReference type="AlphaFoldDB" id="A0A7S7SJG5"/>
<dbReference type="PANTHER" id="PTHR30383">
    <property type="entry name" value="THIOESTERASE 1/PROTEASE 1/LYSOPHOSPHOLIPASE L1"/>
    <property type="match status" value="1"/>
</dbReference>
<dbReference type="Pfam" id="PF13472">
    <property type="entry name" value="Lipase_GDSL_2"/>
    <property type="match status" value="1"/>
</dbReference>
<evidence type="ECO:0000259" key="2">
    <source>
        <dbReference type="Pfam" id="PF13472"/>
    </source>
</evidence>
<dbReference type="CDD" id="cd01822">
    <property type="entry name" value="Lysophospholipase_L1_like"/>
    <property type="match status" value="1"/>
</dbReference>
<dbReference type="GO" id="GO:0006629">
    <property type="term" value="P:lipid metabolic process"/>
    <property type="evidence" value="ECO:0007669"/>
    <property type="project" value="InterPro"/>
</dbReference>
<dbReference type="SUPFAM" id="SSF52266">
    <property type="entry name" value="SGNH hydrolase"/>
    <property type="match status" value="1"/>
</dbReference>
<reference evidence="3 4" key="1">
    <citation type="submission" date="2020-10" db="EMBL/GenBank/DDBJ databases">
        <title>Complete genome sequence of Paludibaculum fermentans P105T, a facultatively anaerobic acidobacterium capable of dissimilatory Fe(III) reduction.</title>
        <authorList>
            <person name="Dedysh S.N."/>
            <person name="Beletsky A.V."/>
            <person name="Kulichevskaya I.S."/>
            <person name="Mardanov A.V."/>
            <person name="Ravin N.V."/>
        </authorList>
    </citation>
    <scope>NUCLEOTIDE SEQUENCE [LARGE SCALE GENOMIC DNA]</scope>
    <source>
        <strain evidence="3 4">P105</strain>
    </source>
</reference>
<feature type="domain" description="SGNH hydrolase-type esterase" evidence="2">
    <location>
        <begin position="55"/>
        <end position="214"/>
    </location>
</feature>
<protein>
    <submittedName>
        <fullName evidence="3">Arylesterase</fullName>
    </submittedName>
</protein>
<dbReference type="InterPro" id="IPR036514">
    <property type="entry name" value="SGNH_hydro_sf"/>
</dbReference>
<evidence type="ECO:0000313" key="3">
    <source>
        <dbReference type="EMBL" id="QOY85975.1"/>
    </source>
</evidence>
<keyword evidence="4" id="KW-1185">Reference proteome</keyword>
<dbReference type="InterPro" id="IPR051532">
    <property type="entry name" value="Ester_Hydrolysis_Enzymes"/>
</dbReference>
<dbReference type="InterPro" id="IPR013830">
    <property type="entry name" value="SGNH_hydro"/>
</dbReference>
<dbReference type="EMBL" id="CP063849">
    <property type="protein sequence ID" value="QOY85975.1"/>
    <property type="molecule type" value="Genomic_DNA"/>
</dbReference>
<keyword evidence="1" id="KW-0732">Signal</keyword>
<proteinExistence type="predicted"/>
<dbReference type="Proteomes" id="UP000593892">
    <property type="component" value="Chromosome"/>
</dbReference>
<dbReference type="GO" id="GO:0004622">
    <property type="term" value="F:phosphatidylcholine lysophospholipase activity"/>
    <property type="evidence" value="ECO:0007669"/>
    <property type="project" value="TreeGrafter"/>
</dbReference>
<feature type="chain" id="PRO_5032994062" evidence="1">
    <location>
        <begin position="25"/>
        <end position="231"/>
    </location>
</feature>
<dbReference type="RefSeq" id="WP_194447644.1">
    <property type="nucleotide sequence ID" value="NZ_CP063849.1"/>
</dbReference>
<evidence type="ECO:0000256" key="1">
    <source>
        <dbReference type="SAM" id="SignalP"/>
    </source>
</evidence>
<name>A0A7S7SJG5_PALFE</name>
<feature type="signal peptide" evidence="1">
    <location>
        <begin position="1"/>
        <end position="24"/>
    </location>
</feature>
<evidence type="ECO:0000313" key="4">
    <source>
        <dbReference type="Proteomes" id="UP000593892"/>
    </source>
</evidence>
<dbReference type="InterPro" id="IPR008265">
    <property type="entry name" value="Lipase_GDSL_AS"/>
</dbReference>
<dbReference type="PROSITE" id="PS01098">
    <property type="entry name" value="LIPASE_GDSL_SER"/>
    <property type="match status" value="1"/>
</dbReference>
<dbReference type="PANTHER" id="PTHR30383:SF24">
    <property type="entry name" value="THIOESTERASE 1_PROTEASE 1_LYSOPHOSPHOLIPASE L1"/>
    <property type="match status" value="1"/>
</dbReference>
<organism evidence="3 4">
    <name type="scientific">Paludibaculum fermentans</name>
    <dbReference type="NCBI Taxonomy" id="1473598"/>
    <lineage>
        <taxon>Bacteria</taxon>
        <taxon>Pseudomonadati</taxon>
        <taxon>Acidobacteriota</taxon>
        <taxon>Terriglobia</taxon>
        <taxon>Bryobacterales</taxon>
        <taxon>Bryobacteraceae</taxon>
        <taxon>Paludibaculum</taxon>
    </lineage>
</organism>
<gene>
    <name evidence="3" type="ORF">IRI77_24585</name>
</gene>
<accession>A0A7S7SJG5</accession>
<sequence>MRFHWRIYWVAVVLCVAACSKPEAKPEPAAGPAPAAAAQPAAQPVETDTRPVIVAFGDSLTAGYGLEPGLSYADFLQKQLDAKGYRYRVVNQGISGDTTDGGVTRVAEALRLKPAVVILELGANDGLRGLPVESTGANLTEMVDSFQKAGAKVVLCGMTLPRNYGQDYIRNFEKVFQELTRTRKLTTIPFFLDGVATRPELMQRDGMHPTAKGTEKVAGTVMKYLEPLLRK</sequence>